<dbReference type="AlphaFoldDB" id="A0A914W5A4"/>
<protein>
    <submittedName>
        <fullName evidence="10">ABC transporter domain-containing protein</fullName>
    </submittedName>
</protein>
<sequence length="295" mass="33100">NAFIYIYLVNSFSRLTDVSVFVGDLAGTLHRVVELFELLGFDRGQQNSAFIQENPESVAVTSLMTTTREECIYRLQGVSYSLPTDPNYRLMEGLTITINTGRNLLVTGQSSSGKTSLLRVLAGFWDIDSGMLERKLASNRSVYLPQKPYFPCGKLTLRQQIHYPRRLLPNGIIDHTENARIGDLLKSLKLDDMIARCGGLDTPVEWDWQETLTPGEQQRLTIVRVLYRKPAIAILDEATSSVSSDCEADIYRLLRANGITFVSAGHRPSLLQFHEIELHLDGKTGYTIKELASNT</sequence>
<feature type="domain" description="ABC transporter" evidence="8">
    <location>
        <begin position="73"/>
        <end position="292"/>
    </location>
</feature>
<dbReference type="GO" id="GO:0006635">
    <property type="term" value="P:fatty acid beta-oxidation"/>
    <property type="evidence" value="ECO:0007669"/>
    <property type="project" value="TreeGrafter"/>
</dbReference>
<dbReference type="InterPro" id="IPR003439">
    <property type="entry name" value="ABC_transporter-like_ATP-bd"/>
</dbReference>
<dbReference type="GO" id="GO:0015910">
    <property type="term" value="P:long-chain fatty acid import into peroxisome"/>
    <property type="evidence" value="ECO:0007669"/>
    <property type="project" value="TreeGrafter"/>
</dbReference>
<dbReference type="GO" id="GO:0005324">
    <property type="term" value="F:long-chain fatty acid transmembrane transporter activity"/>
    <property type="evidence" value="ECO:0007669"/>
    <property type="project" value="TreeGrafter"/>
</dbReference>
<accession>A0A914W5A4</accession>
<dbReference type="GO" id="GO:0042760">
    <property type="term" value="P:very long-chain fatty acid catabolic process"/>
    <property type="evidence" value="ECO:0007669"/>
    <property type="project" value="TreeGrafter"/>
</dbReference>
<evidence type="ECO:0000256" key="4">
    <source>
        <dbReference type="ARBA" id="ARBA00022741"/>
    </source>
</evidence>
<dbReference type="SMART" id="SM00382">
    <property type="entry name" value="AAA"/>
    <property type="match status" value="1"/>
</dbReference>
<keyword evidence="2" id="KW-0813">Transport</keyword>
<dbReference type="PANTHER" id="PTHR11384:SF59">
    <property type="entry name" value="LYSOSOMAL COBALAMIN TRANSPORTER ABCD4"/>
    <property type="match status" value="1"/>
</dbReference>
<keyword evidence="5" id="KW-0067">ATP-binding</keyword>
<name>A0A914W5A4_9BILA</name>
<dbReference type="GO" id="GO:0016887">
    <property type="term" value="F:ATP hydrolysis activity"/>
    <property type="evidence" value="ECO:0007669"/>
    <property type="project" value="InterPro"/>
</dbReference>
<dbReference type="Proteomes" id="UP000887566">
    <property type="component" value="Unplaced"/>
</dbReference>
<dbReference type="GO" id="GO:0042626">
    <property type="term" value="F:ATPase-coupled transmembrane transporter activity"/>
    <property type="evidence" value="ECO:0007669"/>
    <property type="project" value="TreeGrafter"/>
</dbReference>
<dbReference type="GO" id="GO:0005778">
    <property type="term" value="C:peroxisomal membrane"/>
    <property type="evidence" value="ECO:0007669"/>
    <property type="project" value="TreeGrafter"/>
</dbReference>
<dbReference type="GO" id="GO:0005524">
    <property type="term" value="F:ATP binding"/>
    <property type="evidence" value="ECO:0007669"/>
    <property type="project" value="UniProtKB-KW"/>
</dbReference>
<evidence type="ECO:0000256" key="2">
    <source>
        <dbReference type="ARBA" id="ARBA00022448"/>
    </source>
</evidence>
<dbReference type="GO" id="GO:0007031">
    <property type="term" value="P:peroxisome organization"/>
    <property type="evidence" value="ECO:0007669"/>
    <property type="project" value="TreeGrafter"/>
</dbReference>
<evidence type="ECO:0000256" key="6">
    <source>
        <dbReference type="ARBA" id="ARBA00022989"/>
    </source>
</evidence>
<dbReference type="PANTHER" id="PTHR11384">
    <property type="entry name" value="ATP-BINDING CASSETTE, SUB-FAMILY D MEMBER"/>
    <property type="match status" value="1"/>
</dbReference>
<comment type="similarity">
    <text evidence="1">Belongs to the ABC transporter superfamily. ABCD family. Peroxisomal fatty acyl CoA transporter (TC 3.A.1.203) subfamily.</text>
</comment>
<dbReference type="InterPro" id="IPR003593">
    <property type="entry name" value="AAA+_ATPase"/>
</dbReference>
<keyword evidence="3" id="KW-0812">Transmembrane</keyword>
<keyword evidence="4" id="KW-0547">Nucleotide-binding</keyword>
<evidence type="ECO:0000313" key="10">
    <source>
        <dbReference type="WBParaSite" id="PSAMB.scaffold3285size18937.g20918.t1"/>
    </source>
</evidence>
<dbReference type="Gene3D" id="3.40.50.300">
    <property type="entry name" value="P-loop containing nucleotide triphosphate hydrolases"/>
    <property type="match status" value="1"/>
</dbReference>
<evidence type="ECO:0000259" key="8">
    <source>
        <dbReference type="PROSITE" id="PS50893"/>
    </source>
</evidence>
<evidence type="ECO:0000256" key="7">
    <source>
        <dbReference type="ARBA" id="ARBA00023136"/>
    </source>
</evidence>
<reference evidence="10" key="1">
    <citation type="submission" date="2022-11" db="UniProtKB">
        <authorList>
            <consortium name="WormBaseParasite"/>
        </authorList>
    </citation>
    <scope>IDENTIFICATION</scope>
</reference>
<evidence type="ECO:0000313" key="9">
    <source>
        <dbReference type="Proteomes" id="UP000887566"/>
    </source>
</evidence>
<organism evidence="9 10">
    <name type="scientific">Plectus sambesii</name>
    <dbReference type="NCBI Taxonomy" id="2011161"/>
    <lineage>
        <taxon>Eukaryota</taxon>
        <taxon>Metazoa</taxon>
        <taxon>Ecdysozoa</taxon>
        <taxon>Nematoda</taxon>
        <taxon>Chromadorea</taxon>
        <taxon>Plectida</taxon>
        <taxon>Plectina</taxon>
        <taxon>Plectoidea</taxon>
        <taxon>Plectidae</taxon>
        <taxon>Plectus</taxon>
    </lineage>
</organism>
<dbReference type="Pfam" id="PF00005">
    <property type="entry name" value="ABC_tran"/>
    <property type="match status" value="1"/>
</dbReference>
<dbReference type="SUPFAM" id="SSF52540">
    <property type="entry name" value="P-loop containing nucleoside triphosphate hydrolases"/>
    <property type="match status" value="1"/>
</dbReference>
<keyword evidence="9" id="KW-1185">Reference proteome</keyword>
<evidence type="ECO:0000256" key="3">
    <source>
        <dbReference type="ARBA" id="ARBA00022692"/>
    </source>
</evidence>
<keyword evidence="6" id="KW-1133">Transmembrane helix</keyword>
<keyword evidence="7" id="KW-0472">Membrane</keyword>
<evidence type="ECO:0000256" key="1">
    <source>
        <dbReference type="ARBA" id="ARBA00008575"/>
    </source>
</evidence>
<dbReference type="PROSITE" id="PS50893">
    <property type="entry name" value="ABC_TRANSPORTER_2"/>
    <property type="match status" value="1"/>
</dbReference>
<evidence type="ECO:0000256" key="5">
    <source>
        <dbReference type="ARBA" id="ARBA00022840"/>
    </source>
</evidence>
<dbReference type="InterPro" id="IPR050835">
    <property type="entry name" value="ABC_transporter_sub-D"/>
</dbReference>
<proteinExistence type="inferred from homology"/>
<dbReference type="InterPro" id="IPR027417">
    <property type="entry name" value="P-loop_NTPase"/>
</dbReference>
<dbReference type="WBParaSite" id="PSAMB.scaffold3285size18937.g20918.t1">
    <property type="protein sequence ID" value="PSAMB.scaffold3285size18937.g20918.t1"/>
    <property type="gene ID" value="PSAMB.scaffold3285size18937.g20918"/>
</dbReference>